<dbReference type="Pfam" id="PF12802">
    <property type="entry name" value="MarR_2"/>
    <property type="match status" value="1"/>
</dbReference>
<dbReference type="Proteomes" id="UP000055014">
    <property type="component" value="Unassembled WGS sequence"/>
</dbReference>
<gene>
    <name evidence="5" type="ORF">DIT26_02595</name>
    <name evidence="6" type="ORF">XE02_1493</name>
</gene>
<evidence type="ECO:0000313" key="6">
    <source>
        <dbReference type="EMBL" id="KUK85612.1"/>
    </source>
</evidence>
<reference evidence="6" key="1">
    <citation type="journal article" date="2015" name="MBio">
        <title>Genome-resolved metagenomic analysis reveals roles for candidate phyla and other microbial community members in biogeochemical transformations in oil reservoirs.</title>
        <authorList>
            <person name="Hu P."/>
            <person name="Tom L."/>
            <person name="Singh A."/>
            <person name="Thomas B.C."/>
            <person name="Baker B.J."/>
            <person name="Piceno Y.M."/>
            <person name="Andersen G.L."/>
            <person name="Banfield J.F."/>
        </authorList>
    </citation>
    <scope>NUCLEOTIDE SEQUENCE [LARGE SCALE GENOMIC DNA]</scope>
    <source>
        <strain evidence="6">46_70</strain>
    </source>
</reference>
<keyword evidence="3" id="KW-0804">Transcription</keyword>
<accession>A0A124FZW4</accession>
<keyword evidence="1" id="KW-0805">Transcription regulation</keyword>
<dbReference type="InterPro" id="IPR011991">
    <property type="entry name" value="ArsR-like_HTH"/>
</dbReference>
<evidence type="ECO:0000256" key="2">
    <source>
        <dbReference type="ARBA" id="ARBA00023125"/>
    </source>
</evidence>
<dbReference type="GO" id="GO:0003677">
    <property type="term" value="F:DNA binding"/>
    <property type="evidence" value="ECO:0007669"/>
    <property type="project" value="UniProtKB-KW"/>
</dbReference>
<evidence type="ECO:0000313" key="5">
    <source>
        <dbReference type="EMBL" id="HCO69466.1"/>
    </source>
</evidence>
<dbReference type="InterPro" id="IPR036390">
    <property type="entry name" value="WH_DNA-bd_sf"/>
</dbReference>
<dbReference type="PANTHER" id="PTHR42756:SF2">
    <property type="entry name" value="MARR FAMILY REGULATORY PROTEIN"/>
    <property type="match status" value="1"/>
</dbReference>
<dbReference type="PRINTS" id="PR00598">
    <property type="entry name" value="HTHMARR"/>
</dbReference>
<evidence type="ECO:0000256" key="3">
    <source>
        <dbReference type="ARBA" id="ARBA00023163"/>
    </source>
</evidence>
<organism evidence="6 7">
    <name type="scientific">Mesotoga infera</name>
    <dbReference type="NCBI Taxonomy" id="1236046"/>
    <lineage>
        <taxon>Bacteria</taxon>
        <taxon>Thermotogati</taxon>
        <taxon>Thermotogota</taxon>
        <taxon>Thermotogae</taxon>
        <taxon>Kosmotogales</taxon>
        <taxon>Kosmotogaceae</taxon>
        <taxon>Mesotoga</taxon>
    </lineage>
</organism>
<dbReference type="SUPFAM" id="SSF46785">
    <property type="entry name" value="Winged helix' DNA-binding domain"/>
    <property type="match status" value="1"/>
</dbReference>
<proteinExistence type="predicted"/>
<dbReference type="Gene3D" id="1.10.10.10">
    <property type="entry name" value="Winged helix-like DNA-binding domain superfamily/Winged helix DNA-binding domain"/>
    <property type="match status" value="1"/>
</dbReference>
<dbReference type="PATRIC" id="fig|1236046.5.peg.1634"/>
<evidence type="ECO:0000259" key="4">
    <source>
        <dbReference type="PROSITE" id="PS50995"/>
    </source>
</evidence>
<dbReference type="PROSITE" id="PS50995">
    <property type="entry name" value="HTH_MARR_2"/>
    <property type="match status" value="1"/>
</dbReference>
<dbReference type="PANTHER" id="PTHR42756">
    <property type="entry name" value="TRANSCRIPTIONAL REGULATOR, MARR"/>
    <property type="match status" value="1"/>
</dbReference>
<reference evidence="7" key="2">
    <citation type="journal article" date="2015" name="MBio">
        <title>Genome-Resolved Metagenomic Analysis Reveals Roles for Candidate Phyla and Other Microbial Community Members in Biogeochemical Transformations in Oil Reservoirs.</title>
        <authorList>
            <person name="Hu P."/>
            <person name="Tom L."/>
            <person name="Singh A."/>
            <person name="Thomas B.C."/>
            <person name="Baker B.J."/>
            <person name="Piceno Y.M."/>
            <person name="Andersen G.L."/>
            <person name="Banfield J.F."/>
        </authorList>
    </citation>
    <scope>NUCLEOTIDE SEQUENCE [LARGE SCALE GENOMIC DNA]</scope>
</reference>
<keyword evidence="2" id="KW-0238">DNA-binding</keyword>
<dbReference type="AlphaFoldDB" id="A0A124FZW4"/>
<dbReference type="InterPro" id="IPR036388">
    <property type="entry name" value="WH-like_DNA-bd_sf"/>
</dbReference>
<evidence type="ECO:0000313" key="8">
    <source>
        <dbReference type="Proteomes" id="UP000264215"/>
    </source>
</evidence>
<dbReference type="GO" id="GO:0003700">
    <property type="term" value="F:DNA-binding transcription factor activity"/>
    <property type="evidence" value="ECO:0007669"/>
    <property type="project" value="InterPro"/>
</dbReference>
<dbReference type="EMBL" id="LGGW01000198">
    <property type="protein sequence ID" value="KUK85612.1"/>
    <property type="molecule type" value="Genomic_DNA"/>
</dbReference>
<evidence type="ECO:0000313" key="7">
    <source>
        <dbReference type="Proteomes" id="UP000055014"/>
    </source>
</evidence>
<reference evidence="5 8" key="3">
    <citation type="journal article" date="2018" name="Nat. Biotechnol.">
        <title>A standardized bacterial taxonomy based on genome phylogeny substantially revises the tree of life.</title>
        <authorList>
            <person name="Parks D.H."/>
            <person name="Chuvochina M."/>
            <person name="Waite D.W."/>
            <person name="Rinke C."/>
            <person name="Skarshewski A."/>
            <person name="Chaumeil P.A."/>
            <person name="Hugenholtz P."/>
        </authorList>
    </citation>
    <scope>NUCLEOTIDE SEQUENCE [LARGE SCALE GENOMIC DNA]</scope>
    <source>
        <strain evidence="5">UBA9905</strain>
    </source>
</reference>
<dbReference type="EMBL" id="DQBS01000063">
    <property type="protein sequence ID" value="HCO69466.1"/>
    <property type="molecule type" value="Genomic_DNA"/>
</dbReference>
<feature type="domain" description="HTH marR-type" evidence="4">
    <location>
        <begin position="10"/>
        <end position="142"/>
    </location>
</feature>
<sequence>MSHDLFFNGEGYISRCIYCISRSANVYFSREMHKYGLGSGHFFFLRVLMSKEGISQNELSDILGVDKATTAKAMSKLTEAGYVKRDIDSLDTRIYRLFLTDNGKKIGQELRKPGVDFEEILTEGFSDDEKQQLLSLLERAATNAKKAK</sequence>
<comment type="caution">
    <text evidence="6">The sequence shown here is derived from an EMBL/GenBank/DDBJ whole genome shotgun (WGS) entry which is preliminary data.</text>
</comment>
<evidence type="ECO:0000256" key="1">
    <source>
        <dbReference type="ARBA" id="ARBA00023015"/>
    </source>
</evidence>
<dbReference type="CDD" id="cd00090">
    <property type="entry name" value="HTH_ARSR"/>
    <property type="match status" value="1"/>
</dbReference>
<dbReference type="SMART" id="SM00347">
    <property type="entry name" value="HTH_MARR"/>
    <property type="match status" value="1"/>
</dbReference>
<name>A0A124FZW4_9BACT</name>
<dbReference type="InterPro" id="IPR000835">
    <property type="entry name" value="HTH_MarR-typ"/>
</dbReference>
<protein>
    <submittedName>
        <fullName evidence="5 6">Transcriptional regulator</fullName>
    </submittedName>
</protein>
<dbReference type="Proteomes" id="UP000264215">
    <property type="component" value="Unassembled WGS sequence"/>
</dbReference>